<accession>A0A0J9CHP6</accession>
<dbReference type="AlphaFoldDB" id="A0A0J9CHP6"/>
<dbReference type="OrthoDB" id="2807033at2"/>
<dbReference type="Proteomes" id="UP000037392">
    <property type="component" value="Unassembled WGS sequence"/>
</dbReference>
<comment type="similarity">
    <text evidence="1">Belongs to the UPF0065 (bug) family.</text>
</comment>
<evidence type="ECO:0000256" key="1">
    <source>
        <dbReference type="ARBA" id="ARBA00006987"/>
    </source>
</evidence>
<name>A0A0J9CHP6_9FIRM</name>
<evidence type="ECO:0000313" key="3">
    <source>
        <dbReference type="EMBL" id="KMW24169.1"/>
    </source>
</evidence>
<dbReference type="GeneID" id="93163512"/>
<feature type="signal peptide" evidence="2">
    <location>
        <begin position="1"/>
        <end position="20"/>
    </location>
</feature>
<evidence type="ECO:0000256" key="2">
    <source>
        <dbReference type="SAM" id="SignalP"/>
    </source>
</evidence>
<evidence type="ECO:0008006" key="5">
    <source>
        <dbReference type="Google" id="ProtNLM"/>
    </source>
</evidence>
<dbReference type="PATRIC" id="fig|742734.4.peg.33"/>
<evidence type="ECO:0000313" key="4">
    <source>
        <dbReference type="Proteomes" id="UP000037392"/>
    </source>
</evidence>
<dbReference type="EMBL" id="ADLK01000001">
    <property type="protein sequence ID" value="KMW24169.1"/>
    <property type="molecule type" value="Genomic_DNA"/>
</dbReference>
<sequence>MKRRVLCMLLVLAMAVTCLAGCNRKKSVRVVIGSSSTSGDSYLIADTVTRYLAEEMGWDAKVDPVGAAEMFEILRTDKGKGDTIAIFHDMMYLGVVFGTYGEEYALENITVGPRVAQNPGCCFAAKADAPYSTMVEAAEYLKANPDAEIRVACENGSVSTLCYLAYYNWVLDNYGQEVADQLRVIAAGVTSEKRQMLWDGNVDIIFDDYYGIQQYVGVDDKQLAMKCVGLLDEIEGAENAPTYAEQGITFNNEPFSLSKDFLVYYPQNIDAEFAKAVDAAAAKVCENANFQSDMAKLNYRGAYLDSAAAKEFIYNKRTDMTQLIEACPDFDYLTQ</sequence>
<reference evidence="3 4" key="1">
    <citation type="submission" date="2011-04" db="EMBL/GenBank/DDBJ databases">
        <title>The Genome Sequence of Clostridium citroniae WAL-19142.</title>
        <authorList>
            <consortium name="The Broad Institute Genome Sequencing Platform"/>
            <person name="Earl A."/>
            <person name="Ward D."/>
            <person name="Feldgarden M."/>
            <person name="Gevers D."/>
            <person name="Warren Y.A."/>
            <person name="Tyrrell K.L."/>
            <person name="Citron D.M."/>
            <person name="Goldstein E.J."/>
            <person name="Daigneault M."/>
            <person name="Allen-Vercoe E."/>
            <person name="Young S.K."/>
            <person name="Zeng Q."/>
            <person name="Gargeya S."/>
            <person name="Fitzgerald M."/>
            <person name="Haas B."/>
            <person name="Abouelleil A."/>
            <person name="Alvarado L."/>
            <person name="Arachchi H.M."/>
            <person name="Berlin A."/>
            <person name="Brown A."/>
            <person name="Chapman S.B."/>
            <person name="Chen Z."/>
            <person name="Dunbar C."/>
            <person name="Freedman E."/>
            <person name="Gearin G."/>
            <person name="Gellesch M."/>
            <person name="Goldberg J."/>
            <person name="Griggs A."/>
            <person name="Gujja S."/>
            <person name="Heilman E.R."/>
            <person name="Heiman D."/>
            <person name="Howarth C."/>
            <person name="Larson L."/>
            <person name="Lui A."/>
            <person name="MacDonald P.J."/>
            <person name="Mehta T."/>
            <person name="Montmayeur A."/>
            <person name="Murphy C."/>
            <person name="Neiman D."/>
            <person name="Pearson M."/>
            <person name="Priest M."/>
            <person name="Roberts A."/>
            <person name="Saif S."/>
            <person name="Shea T."/>
            <person name="Shenoy N."/>
            <person name="Sisk P."/>
            <person name="Stolte C."/>
            <person name="Sykes S."/>
            <person name="White J."/>
            <person name="Yandava C."/>
            <person name="Wortman J."/>
            <person name="Nusbaum C."/>
            <person name="Birren B."/>
        </authorList>
    </citation>
    <scope>NUCLEOTIDE SEQUENCE [LARGE SCALE GENOMIC DNA]</scope>
    <source>
        <strain evidence="3 4">WAL-19142</strain>
    </source>
</reference>
<protein>
    <recommendedName>
        <fullName evidence="5">SsuA/THI5-like domain-containing protein</fullName>
    </recommendedName>
</protein>
<dbReference type="RefSeq" id="WP_007869245.1">
    <property type="nucleotide sequence ID" value="NZ_KQ235875.1"/>
</dbReference>
<dbReference type="Gene3D" id="3.40.190.150">
    <property type="entry name" value="Bordetella uptake gene, domain 1"/>
    <property type="match status" value="1"/>
</dbReference>
<dbReference type="Gene3D" id="3.40.190.10">
    <property type="entry name" value="Periplasmic binding protein-like II"/>
    <property type="match status" value="1"/>
</dbReference>
<comment type="caution">
    <text evidence="3">The sequence shown here is derived from an EMBL/GenBank/DDBJ whole genome shotgun (WGS) entry which is preliminary data.</text>
</comment>
<dbReference type="InterPro" id="IPR042100">
    <property type="entry name" value="Bug_dom1"/>
</dbReference>
<organism evidence="3 4">
    <name type="scientific">[Clostridium] citroniae WAL-19142</name>
    <dbReference type="NCBI Taxonomy" id="742734"/>
    <lineage>
        <taxon>Bacteria</taxon>
        <taxon>Bacillati</taxon>
        <taxon>Bacillota</taxon>
        <taxon>Clostridia</taxon>
        <taxon>Lachnospirales</taxon>
        <taxon>Lachnospiraceae</taxon>
        <taxon>Enterocloster</taxon>
    </lineage>
</organism>
<gene>
    <name evidence="3" type="ORF">HMPREF9470_00031</name>
</gene>
<feature type="chain" id="PRO_5005316143" description="SsuA/THI5-like domain-containing protein" evidence="2">
    <location>
        <begin position="21"/>
        <end position="335"/>
    </location>
</feature>
<keyword evidence="2" id="KW-0732">Signal</keyword>
<dbReference type="PANTHER" id="PTHR42928">
    <property type="entry name" value="TRICARBOXYLATE-BINDING PROTEIN"/>
    <property type="match status" value="1"/>
</dbReference>
<dbReference type="PANTHER" id="PTHR42928:SF3">
    <property type="entry name" value="UPF0065 PROTEIN YFLP"/>
    <property type="match status" value="1"/>
</dbReference>
<dbReference type="InterPro" id="IPR005064">
    <property type="entry name" value="BUG"/>
</dbReference>
<proteinExistence type="inferred from homology"/>